<evidence type="ECO:0000256" key="2">
    <source>
        <dbReference type="ARBA" id="ARBA00022840"/>
    </source>
</evidence>
<dbReference type="EMBL" id="AP027742">
    <property type="protein sequence ID" value="BDZ78236.1"/>
    <property type="molecule type" value="Genomic_DNA"/>
</dbReference>
<evidence type="ECO:0000259" key="3">
    <source>
        <dbReference type="Pfam" id="PF13538"/>
    </source>
</evidence>
<dbReference type="InterPro" id="IPR050534">
    <property type="entry name" value="Coronavir_polyprotein_1ab"/>
</dbReference>
<dbReference type="Pfam" id="PF13245">
    <property type="entry name" value="AAA_19"/>
    <property type="match status" value="1"/>
</dbReference>
<dbReference type="PANTHER" id="PTHR43788">
    <property type="entry name" value="DNA2/NAM7 HELICASE FAMILY MEMBER"/>
    <property type="match status" value="1"/>
</dbReference>
<dbReference type="Gene3D" id="3.40.50.300">
    <property type="entry name" value="P-loop containing nucleotide triphosphate hydrolases"/>
    <property type="match status" value="2"/>
</dbReference>
<dbReference type="PANTHER" id="PTHR43788:SF6">
    <property type="entry name" value="DNA HELICASE B"/>
    <property type="match status" value="1"/>
</dbReference>
<dbReference type="Gene3D" id="2.30.30.940">
    <property type="match status" value="1"/>
</dbReference>
<keyword evidence="2" id="KW-0067">ATP-binding</keyword>
<feature type="domain" description="UvrD-like helicase C-terminal" evidence="3">
    <location>
        <begin position="1009"/>
        <end position="1056"/>
    </location>
</feature>
<proteinExistence type="predicted"/>
<dbReference type="Pfam" id="PF13538">
    <property type="entry name" value="UvrD_C_2"/>
    <property type="match status" value="1"/>
</dbReference>
<sequence length="1213" mass="139587">MTMHMSLRLAWHDKGWNGHICENPCNNPYCVGAHSYPGDLIATKRDLELEKKHCGESAGKYPCQIACGLSINAFGKETVQTRVDPPDWWGDGNADPVTLTLPPATACTWCYEAMYKKDVSPEAGSTQTYDYNKRFNNAKEYFEQFDEGKSLVFYYAGYSNPFSEGEEENYVIVGVSRLKKIDSFHFYENTTEDIKRKYGGGFAWQKPVTSMYPEEGFCIPYWKYVHDDELSERLAIKPLNRTPFKYGSREVTNDDAIEVIHQMLEIIDVLIEIGDDTEDWNKRKEWLSSVLNELWKARGPFPGMGSVLEALQLPELIKPFLDITNDAGRKNFYKQLEDLLNGDSNTIAGIEYSDKDLKIVRRQFQMKDDEEKELLLHLLPRFDLTARQVKGIISENREDVSITVSVSELIENPYIIFEQYMGEDSDDIIPFYKIDNGIITSPEYGLEEIIDVGSTERLRALCVDELNRIPAHSFGKAEVLLKSINARLDRMPEWKRYVYSLKNFNVEKNILSGGLFMRHDEDKNLYLYIRSVYEDERTVEDVFRALVDRTDIELKIPISSERFKKNLKNESSKLLDKEETAEKYEFILDRQAEVCMQIFRKPICILSGAAGTGKTTVIKAILDNIERVHGAGTSFLLMAPTGKAAERIKVQTGKPSSTIHSFLAKNGWMNKNMTMKRSGGKKSQDVNTLILDECSMIDLNLFATLVRAINWNSVQRLILVGDPNQLPPIGRGKVFADVIEWLKNSDEYVDSVGVLTENIRQLVNTAEGNGTGILDLANVFIQEKQTAGDDTDAAICHKLEKEAIFTKVLEHGNDDVDKDLGVYFWQEQEDLEKLLKDRLVTDMQALTGKRAETERELHDLWTEAIKDAPERFQIISPYRGEFYGTMSINTFMQSTFNGYWSRRLSVDGIGLYDKVIQIRNRPSSDKAYVYDWSTRKPGRQEVYNGEIATVSPMAYEAKKISWMTNIQHFQCKFSGKTRLNYSYNYGKFLGKDEKGYWIPDQSVTDNLELAYAISVHKSQGSEFDYVYIVIPKRESHLLTMELLYTALTRAQRHVTVFLQQDISTLTTMSHVEKSAVRKINSSVFEFKPLPDELLYSGDWYKEEKKLDTLSQYFVRSKSEVIIANMLVSEEVPFVYEEPLYAKDGTMYLPDFTVKFKGETYYWEHIGRLDLPGYRAHWEKKEKWYEKNFPGKLLKTYEGKDLSTVAMEIIQNHK</sequence>
<dbReference type="CDD" id="cd17933">
    <property type="entry name" value="DEXSc_RecD-like"/>
    <property type="match status" value="1"/>
</dbReference>
<dbReference type="SUPFAM" id="SSF52540">
    <property type="entry name" value="P-loop containing nucleoside triphosphate hydrolases"/>
    <property type="match status" value="1"/>
</dbReference>
<keyword evidence="1" id="KW-0547">Nucleotide-binding</keyword>
<dbReference type="CDD" id="cd18809">
    <property type="entry name" value="SF1_C_RecD"/>
    <property type="match status" value="1"/>
</dbReference>
<keyword evidence="5" id="KW-1185">Reference proteome</keyword>
<dbReference type="InterPro" id="IPR027785">
    <property type="entry name" value="UvrD-like_helicase_C"/>
</dbReference>
<accession>A0ABM8I565</accession>
<organism evidence="4 5">
    <name type="scientific">Claveliimonas bilis</name>
    <dbReference type="NCBI Taxonomy" id="3028070"/>
    <lineage>
        <taxon>Bacteria</taxon>
        <taxon>Bacillati</taxon>
        <taxon>Bacillota</taxon>
        <taxon>Clostridia</taxon>
        <taxon>Lachnospirales</taxon>
        <taxon>Lachnospiraceae</taxon>
        <taxon>Claveliimonas</taxon>
    </lineage>
</organism>
<protein>
    <recommendedName>
        <fullName evidence="3">UvrD-like helicase C-terminal domain-containing protein</fullName>
    </recommendedName>
</protein>
<dbReference type="InterPro" id="IPR027417">
    <property type="entry name" value="P-loop_NTPase"/>
</dbReference>
<gene>
    <name evidence="4" type="ORF">Lac1_24190</name>
</gene>
<dbReference type="Proteomes" id="UP001305815">
    <property type="component" value="Chromosome"/>
</dbReference>
<evidence type="ECO:0000313" key="5">
    <source>
        <dbReference type="Proteomes" id="UP001305815"/>
    </source>
</evidence>
<reference evidence="5" key="1">
    <citation type="journal article" date="2023" name="Int. J. Syst. Evol. Microbiol.">
        <title>Claveliimonas bilis gen. nov., sp. nov., deoxycholic acid-producing bacteria isolated from human faeces, and reclassification of Sellimonas monacensis Zenner et al. 2021 as Claveliimonas monacensis comb. nov.</title>
        <authorList>
            <person name="Hisatomi A."/>
            <person name="Kastawa N.W.E.P.G."/>
            <person name="Song I."/>
            <person name="Ohkuma M."/>
            <person name="Fukiya S."/>
            <person name="Sakamoto M."/>
        </authorList>
    </citation>
    <scope>NUCLEOTIDE SEQUENCE [LARGE SCALE GENOMIC DNA]</scope>
    <source>
        <strain evidence="5">12BBH14</strain>
    </source>
</reference>
<dbReference type="RefSeq" id="WP_316265276.1">
    <property type="nucleotide sequence ID" value="NZ_AP027742.1"/>
</dbReference>
<evidence type="ECO:0000313" key="4">
    <source>
        <dbReference type="EMBL" id="BDZ78236.1"/>
    </source>
</evidence>
<evidence type="ECO:0000256" key="1">
    <source>
        <dbReference type="ARBA" id="ARBA00022741"/>
    </source>
</evidence>
<name>A0ABM8I565_9FIRM</name>